<evidence type="ECO:0000313" key="2">
    <source>
        <dbReference type="Proteomes" id="UP000789920"/>
    </source>
</evidence>
<comment type="caution">
    <text evidence="1">The sequence shown here is derived from an EMBL/GenBank/DDBJ whole genome shotgun (WGS) entry which is preliminary data.</text>
</comment>
<proteinExistence type="predicted"/>
<organism evidence="1 2">
    <name type="scientific">Racocetra persica</name>
    <dbReference type="NCBI Taxonomy" id="160502"/>
    <lineage>
        <taxon>Eukaryota</taxon>
        <taxon>Fungi</taxon>
        <taxon>Fungi incertae sedis</taxon>
        <taxon>Mucoromycota</taxon>
        <taxon>Glomeromycotina</taxon>
        <taxon>Glomeromycetes</taxon>
        <taxon>Diversisporales</taxon>
        <taxon>Gigasporaceae</taxon>
        <taxon>Racocetra</taxon>
    </lineage>
</organism>
<sequence>ILALACDARHANLSTNHYISLFYKILMPQEGSLNYLSKSSFVLIWPTLSFLLLDAQSIDDQSMILEIMQKLIELKLKNINDRDVPPALISVAILPLFQVISDLEKSESRNTATEMLLIIQKFQALQYVPLEFNEVMFNHNATNLFNNISNLDYVAGFHSTKITINTSVHLHILHHALPSLVSTTDSTITAKVLKVTMSLVHRQEMNKETNLNAVGIRMLYKLWLRQRRCWKQLRFIISEWTKKRKLERSAYDDTKRERFEIELAVLSTIRDICKSKGRDYAEELLPFISSLLQSVILHPKSLYLIIETLNACIEAKVVETRAVWIVLMSYIADAIMQANPLNMLLVSGLCQFYKLIDQYGDDTDVYKEFKKNILESYLCPLIFPQKNLYTSNPDQEVHVDDSVLFKIQQDYRLLKPGLMAISQFNATDILSVFPTSSEILLSQIFNLNENLSQVEEWQFVLSKIISHEVHSMRR</sequence>
<feature type="non-terminal residue" evidence="1">
    <location>
        <position position="1"/>
    </location>
</feature>
<dbReference type="Proteomes" id="UP000789920">
    <property type="component" value="Unassembled WGS sequence"/>
</dbReference>
<gene>
    <name evidence="1" type="ORF">RPERSI_LOCUS20393</name>
</gene>
<feature type="non-terminal residue" evidence="1">
    <location>
        <position position="474"/>
    </location>
</feature>
<dbReference type="EMBL" id="CAJVQC010057545">
    <property type="protein sequence ID" value="CAG8797714.1"/>
    <property type="molecule type" value="Genomic_DNA"/>
</dbReference>
<protein>
    <submittedName>
        <fullName evidence="1">3118_t:CDS:1</fullName>
    </submittedName>
</protein>
<name>A0ACA9RLB2_9GLOM</name>
<reference evidence="1" key="1">
    <citation type="submission" date="2021-06" db="EMBL/GenBank/DDBJ databases">
        <authorList>
            <person name="Kallberg Y."/>
            <person name="Tangrot J."/>
            <person name="Rosling A."/>
        </authorList>
    </citation>
    <scope>NUCLEOTIDE SEQUENCE</scope>
    <source>
        <strain evidence="1">MA461A</strain>
    </source>
</reference>
<keyword evidence="2" id="KW-1185">Reference proteome</keyword>
<accession>A0ACA9RLB2</accession>
<evidence type="ECO:0000313" key="1">
    <source>
        <dbReference type="EMBL" id="CAG8797714.1"/>
    </source>
</evidence>